<dbReference type="PANTHER" id="PTHR31468">
    <property type="entry name" value="1,3-BETA-GLUCANOSYLTRANSFERASE GAS1"/>
    <property type="match status" value="1"/>
</dbReference>
<dbReference type="InterPro" id="IPR004886">
    <property type="entry name" value="Glucanosyltransferase"/>
</dbReference>
<feature type="chain" id="PRO_5025714531" description="1,3-beta-glucanosyltransferase" evidence="5">
    <location>
        <begin position="17"/>
        <end position="358"/>
    </location>
</feature>
<dbReference type="GO" id="GO:0031505">
    <property type="term" value="P:fungal-type cell wall organization"/>
    <property type="evidence" value="ECO:0007669"/>
    <property type="project" value="TreeGrafter"/>
</dbReference>
<evidence type="ECO:0000256" key="1">
    <source>
        <dbReference type="ARBA" id="ARBA00004609"/>
    </source>
</evidence>
<dbReference type="AlphaFoldDB" id="A0A6A6XTE8"/>
<sequence>MRLVGCLLFFCSAVLAIPTISVKGSKFFTSDGDQFYIKGVAYTASANNANNIVNGSQCELDAPRIKELGANTIRVYSVDPTLDHDKCMDAFANAGIYVLVDMATPVFFINRITPEWTKELRNAFAQVIDGFQKYDNLLGFFAGNEIINDPKSTGAAAYAKAVIADMKAYRDLMQYRKIPIGYSAADLDDLRLQQQDYFNCGSDDISADFFGTNRYSWCGASSFTKSGYDTMYSQVDGYSIPYFLSETGCLGSGDFRIFDDQIALLGRQMNDRLSGNIIYQWGEQPNGYGLVSYANTESGTGAVKTKQDFSNLKSQWATLEPAGVKASDYDPTLTRRDCPEFTSGVWNIRANDQLPTLG</sequence>
<evidence type="ECO:0000256" key="3">
    <source>
        <dbReference type="ARBA" id="ARBA00022729"/>
    </source>
</evidence>
<evidence type="ECO:0000256" key="5">
    <source>
        <dbReference type="RuleBase" id="RU361209"/>
    </source>
</evidence>
<accession>A0A6A6XTE8</accession>
<dbReference type="InterPro" id="IPR017853">
    <property type="entry name" value="GH"/>
</dbReference>
<feature type="signal peptide" evidence="5">
    <location>
        <begin position="1"/>
        <end position="16"/>
    </location>
</feature>
<dbReference type="GO" id="GO:0016787">
    <property type="term" value="F:hydrolase activity"/>
    <property type="evidence" value="ECO:0007669"/>
    <property type="project" value="UniProtKB-KW"/>
</dbReference>
<dbReference type="OrthoDB" id="421038at2759"/>
<keyword evidence="5" id="KW-0472">Membrane</keyword>
<evidence type="ECO:0000256" key="4">
    <source>
        <dbReference type="ARBA" id="ARBA00023180"/>
    </source>
</evidence>
<protein>
    <recommendedName>
        <fullName evidence="5">1,3-beta-glucanosyltransferase</fullName>
        <ecNumber evidence="5">2.4.1.-</ecNumber>
    </recommendedName>
</protein>
<evidence type="ECO:0000313" key="7">
    <source>
        <dbReference type="Proteomes" id="UP000799757"/>
    </source>
</evidence>
<dbReference type="GO" id="GO:0042124">
    <property type="term" value="F:1,3-beta-glucanosyltransferase activity"/>
    <property type="evidence" value="ECO:0007669"/>
    <property type="project" value="TreeGrafter"/>
</dbReference>
<keyword evidence="5" id="KW-0336">GPI-anchor</keyword>
<comment type="subcellular location">
    <subcellularLocation>
        <location evidence="1 5">Cell membrane</location>
        <topology evidence="1 5">Lipid-anchor</topology>
        <topology evidence="1 5">GPI-anchor</topology>
    </subcellularLocation>
</comment>
<dbReference type="EC" id="2.4.1.-" evidence="5"/>
<organism evidence="6 7">
    <name type="scientific">Melanomma pulvis-pyrius CBS 109.77</name>
    <dbReference type="NCBI Taxonomy" id="1314802"/>
    <lineage>
        <taxon>Eukaryota</taxon>
        <taxon>Fungi</taxon>
        <taxon>Dikarya</taxon>
        <taxon>Ascomycota</taxon>
        <taxon>Pezizomycotina</taxon>
        <taxon>Dothideomycetes</taxon>
        <taxon>Pleosporomycetidae</taxon>
        <taxon>Pleosporales</taxon>
        <taxon>Melanommataceae</taxon>
        <taxon>Melanomma</taxon>
    </lineage>
</organism>
<comment type="function">
    <text evidence="5">Splits internally a 1,3-beta-glucan molecule and transfers the newly generated reducing end (the donor) to the non-reducing end of another 1,3-beta-glucan molecule (the acceptor) forming a 1,3-beta linkage, resulting in the elongation of 1,3-beta-glucan chains in the cell wall.</text>
</comment>
<gene>
    <name evidence="6" type="ORF">K505DRAFT_230112</name>
</gene>
<evidence type="ECO:0000256" key="2">
    <source>
        <dbReference type="ARBA" id="ARBA00007528"/>
    </source>
</evidence>
<dbReference type="PANTHER" id="PTHR31468:SF8">
    <property type="entry name" value="1,3-BETA-GLUCANOSYLTRANSFERASE GAS2"/>
    <property type="match status" value="1"/>
</dbReference>
<dbReference type="EMBL" id="MU001757">
    <property type="protein sequence ID" value="KAF2799856.1"/>
    <property type="molecule type" value="Genomic_DNA"/>
</dbReference>
<keyword evidence="4" id="KW-0325">Glycoprotein</keyword>
<evidence type="ECO:0000313" key="6">
    <source>
        <dbReference type="EMBL" id="KAF2799856.1"/>
    </source>
</evidence>
<dbReference type="Pfam" id="PF03198">
    <property type="entry name" value="Glyco_hydro_72"/>
    <property type="match status" value="1"/>
</dbReference>
<dbReference type="GO" id="GO:0005886">
    <property type="term" value="C:plasma membrane"/>
    <property type="evidence" value="ECO:0007669"/>
    <property type="project" value="UniProtKB-SubCell"/>
</dbReference>
<dbReference type="GO" id="GO:0071970">
    <property type="term" value="P:fungal-type cell wall (1-&gt;3)-beta-D-glucan biosynthetic process"/>
    <property type="evidence" value="ECO:0007669"/>
    <property type="project" value="TreeGrafter"/>
</dbReference>
<dbReference type="Gene3D" id="3.20.20.80">
    <property type="entry name" value="Glycosidases"/>
    <property type="match status" value="1"/>
</dbReference>
<name>A0A6A6XTE8_9PLEO</name>
<proteinExistence type="inferred from homology"/>
<keyword evidence="7" id="KW-1185">Reference proteome</keyword>
<dbReference type="GO" id="GO:0098552">
    <property type="term" value="C:side of membrane"/>
    <property type="evidence" value="ECO:0007669"/>
    <property type="project" value="UniProtKB-KW"/>
</dbReference>
<dbReference type="Proteomes" id="UP000799757">
    <property type="component" value="Unassembled WGS sequence"/>
</dbReference>
<keyword evidence="3 5" id="KW-0732">Signal</keyword>
<keyword evidence="5" id="KW-0449">Lipoprotein</keyword>
<keyword evidence="6" id="KW-0378">Hydrolase</keyword>
<reference evidence="6" key="1">
    <citation type="journal article" date="2020" name="Stud. Mycol.">
        <title>101 Dothideomycetes genomes: a test case for predicting lifestyles and emergence of pathogens.</title>
        <authorList>
            <person name="Haridas S."/>
            <person name="Albert R."/>
            <person name="Binder M."/>
            <person name="Bloem J."/>
            <person name="Labutti K."/>
            <person name="Salamov A."/>
            <person name="Andreopoulos B."/>
            <person name="Baker S."/>
            <person name="Barry K."/>
            <person name="Bills G."/>
            <person name="Bluhm B."/>
            <person name="Cannon C."/>
            <person name="Castanera R."/>
            <person name="Culley D."/>
            <person name="Daum C."/>
            <person name="Ezra D."/>
            <person name="Gonzalez J."/>
            <person name="Henrissat B."/>
            <person name="Kuo A."/>
            <person name="Liang C."/>
            <person name="Lipzen A."/>
            <person name="Lutzoni F."/>
            <person name="Magnuson J."/>
            <person name="Mondo S."/>
            <person name="Nolan M."/>
            <person name="Ohm R."/>
            <person name="Pangilinan J."/>
            <person name="Park H.-J."/>
            <person name="Ramirez L."/>
            <person name="Alfaro M."/>
            <person name="Sun H."/>
            <person name="Tritt A."/>
            <person name="Yoshinaga Y."/>
            <person name="Zwiers L.-H."/>
            <person name="Turgeon B."/>
            <person name="Goodwin S."/>
            <person name="Spatafora J."/>
            <person name="Crous P."/>
            <person name="Grigoriev I."/>
        </authorList>
    </citation>
    <scope>NUCLEOTIDE SEQUENCE</scope>
    <source>
        <strain evidence="6">CBS 109.77</strain>
    </source>
</reference>
<dbReference type="SUPFAM" id="SSF51445">
    <property type="entry name" value="(Trans)glycosidases"/>
    <property type="match status" value="1"/>
</dbReference>
<feature type="non-terminal residue" evidence="6">
    <location>
        <position position="358"/>
    </location>
</feature>
<comment type="similarity">
    <text evidence="2 5">Belongs to the glycosyl hydrolase 72 family.</text>
</comment>
<keyword evidence="5" id="KW-0808">Transferase</keyword>